<dbReference type="FunFam" id="1.20.1260.10:FF:000012">
    <property type="entry name" value="1,2-phenylacetyl-CoA epoxidase, subunit C"/>
    <property type="match status" value="1"/>
</dbReference>
<dbReference type="PANTHER" id="PTHR30458">
    <property type="entry name" value="PHENYLACETIC ACID DEGRADATION PROTEIN PAA"/>
    <property type="match status" value="1"/>
</dbReference>
<dbReference type="Pfam" id="PF05138">
    <property type="entry name" value="PaaA_PaaC"/>
    <property type="match status" value="1"/>
</dbReference>
<name>A0A381N2B8_9ZZZZ</name>
<protein>
    <recommendedName>
        <fullName evidence="2">Phenylacetate-CoA oxygenase subunit PaaI</fullName>
    </recommendedName>
</protein>
<evidence type="ECO:0008006" key="2">
    <source>
        <dbReference type="Google" id="ProtNLM"/>
    </source>
</evidence>
<dbReference type="SUPFAM" id="SSF47240">
    <property type="entry name" value="Ferritin-like"/>
    <property type="match status" value="1"/>
</dbReference>
<proteinExistence type="predicted"/>
<dbReference type="InterPro" id="IPR007814">
    <property type="entry name" value="PaaA_PaaC"/>
</dbReference>
<organism evidence="1">
    <name type="scientific">marine metagenome</name>
    <dbReference type="NCBI Taxonomy" id="408172"/>
    <lineage>
        <taxon>unclassified sequences</taxon>
        <taxon>metagenomes</taxon>
        <taxon>ecological metagenomes</taxon>
    </lineage>
</organism>
<accession>A0A381N2B8</accession>
<dbReference type="InterPro" id="IPR052703">
    <property type="entry name" value="Aromatic_CoA_ox/epox"/>
</dbReference>
<dbReference type="EMBL" id="UINC01000085">
    <property type="protein sequence ID" value="SUZ48762.1"/>
    <property type="molecule type" value="Genomic_DNA"/>
</dbReference>
<dbReference type="GO" id="GO:0010124">
    <property type="term" value="P:phenylacetate catabolic process"/>
    <property type="evidence" value="ECO:0007669"/>
    <property type="project" value="InterPro"/>
</dbReference>
<sequence>MSEQVFDYLLRHADDRLVLGHRLSEWCGHAPMMEEDLALANIALDLIGQATLLYKLAAETENCGRTEDDLAFLRDPSEFRNLQLVEQPKGDFAYTIARQFLFDAYDVLFLDQLSLSTHPELAGIAAKALKEAQYHLRHTQQWMLRLGDGTEESHRRLQDAVEDIWRFSGELFVPDNLDQTLVAERIGVDLEALRPSWQETVSETFREATLDLPGDEQYFASGSRGGYHTEHLGFLLAEMQVLQRTHPGATW</sequence>
<dbReference type="InterPro" id="IPR009078">
    <property type="entry name" value="Ferritin-like_SF"/>
</dbReference>
<dbReference type="PANTHER" id="PTHR30458:SF0">
    <property type="entry name" value="1,2-PHENYLACETYL-COA EPOXIDASE, SUBUNIT C"/>
    <property type="match status" value="1"/>
</dbReference>
<dbReference type="Gene3D" id="1.20.1260.10">
    <property type="match status" value="1"/>
</dbReference>
<dbReference type="AlphaFoldDB" id="A0A381N2B8"/>
<evidence type="ECO:0000313" key="1">
    <source>
        <dbReference type="EMBL" id="SUZ48762.1"/>
    </source>
</evidence>
<dbReference type="InterPro" id="IPR011882">
    <property type="entry name" value="PaaC"/>
</dbReference>
<dbReference type="GO" id="GO:0005829">
    <property type="term" value="C:cytosol"/>
    <property type="evidence" value="ECO:0007669"/>
    <property type="project" value="TreeGrafter"/>
</dbReference>
<dbReference type="PIRSF" id="PIRSF037834">
    <property type="entry name" value="PA_CoA_Oase3"/>
    <property type="match status" value="1"/>
</dbReference>
<dbReference type="InterPro" id="IPR012347">
    <property type="entry name" value="Ferritin-like"/>
</dbReference>
<reference evidence="1" key="1">
    <citation type="submission" date="2018-05" db="EMBL/GenBank/DDBJ databases">
        <authorList>
            <person name="Lanie J.A."/>
            <person name="Ng W.-L."/>
            <person name="Kazmierczak K.M."/>
            <person name="Andrzejewski T.M."/>
            <person name="Davidsen T.M."/>
            <person name="Wayne K.J."/>
            <person name="Tettelin H."/>
            <person name="Glass J.I."/>
            <person name="Rusch D."/>
            <person name="Podicherti R."/>
            <person name="Tsui H.-C.T."/>
            <person name="Winkler M.E."/>
        </authorList>
    </citation>
    <scope>NUCLEOTIDE SEQUENCE</scope>
</reference>
<gene>
    <name evidence="1" type="ORF">METZ01_LOCUS1616</name>
</gene>
<dbReference type="NCBIfam" id="TIGR02158">
    <property type="entry name" value="PA_CoA_Oxy3"/>
    <property type="match status" value="1"/>
</dbReference>